<protein>
    <recommendedName>
        <fullName evidence="5">Anaphase-promoting complex, subunit CDC26</fullName>
    </recommendedName>
</protein>
<dbReference type="Pfam" id="PF10471">
    <property type="entry name" value="ANAPC_CDC26"/>
    <property type="match status" value="1"/>
</dbReference>
<dbReference type="GO" id="GO:0005680">
    <property type="term" value="C:anaphase-promoting complex"/>
    <property type="evidence" value="ECO:0007669"/>
    <property type="project" value="InterPro"/>
</dbReference>
<keyword evidence="4" id="KW-1185">Reference proteome</keyword>
<feature type="region of interest" description="Disordered" evidence="2">
    <location>
        <begin position="27"/>
        <end position="72"/>
    </location>
</feature>
<accession>A0A2T2NWJ5</accession>
<dbReference type="Proteomes" id="UP000240883">
    <property type="component" value="Unassembled WGS sequence"/>
</dbReference>
<organism evidence="3 4">
    <name type="scientific">Corynespora cassiicola Philippines</name>
    <dbReference type="NCBI Taxonomy" id="1448308"/>
    <lineage>
        <taxon>Eukaryota</taxon>
        <taxon>Fungi</taxon>
        <taxon>Dikarya</taxon>
        <taxon>Ascomycota</taxon>
        <taxon>Pezizomycotina</taxon>
        <taxon>Dothideomycetes</taxon>
        <taxon>Pleosporomycetidae</taxon>
        <taxon>Pleosporales</taxon>
        <taxon>Corynesporascaceae</taxon>
        <taxon>Corynespora</taxon>
    </lineage>
</organism>
<sequence>MLRRQPTAITLNASDLERYEQKRQHDLWAKQNREASQTTEGSDTDKGRQVEAFVRENKGKKDRIMGTSGRGR</sequence>
<evidence type="ECO:0000313" key="4">
    <source>
        <dbReference type="Proteomes" id="UP000240883"/>
    </source>
</evidence>
<gene>
    <name evidence="3" type="ORF">BS50DRAFT_571135</name>
</gene>
<keyword evidence="1" id="KW-0833">Ubl conjugation pathway</keyword>
<reference evidence="3 4" key="1">
    <citation type="journal article" date="2018" name="Front. Microbiol.">
        <title>Genome-Wide Analysis of Corynespora cassiicola Leaf Fall Disease Putative Effectors.</title>
        <authorList>
            <person name="Lopez D."/>
            <person name="Ribeiro S."/>
            <person name="Label P."/>
            <person name="Fumanal B."/>
            <person name="Venisse J.S."/>
            <person name="Kohler A."/>
            <person name="de Oliveira R.R."/>
            <person name="Labutti K."/>
            <person name="Lipzen A."/>
            <person name="Lail K."/>
            <person name="Bauer D."/>
            <person name="Ohm R.A."/>
            <person name="Barry K.W."/>
            <person name="Spatafora J."/>
            <person name="Grigoriev I.V."/>
            <person name="Martin F.M."/>
            <person name="Pujade-Renaud V."/>
        </authorList>
    </citation>
    <scope>NUCLEOTIDE SEQUENCE [LARGE SCALE GENOMIC DNA]</scope>
    <source>
        <strain evidence="3 4">Philippines</strain>
    </source>
</reference>
<dbReference type="AlphaFoldDB" id="A0A2T2NWJ5"/>
<dbReference type="EMBL" id="KZ678132">
    <property type="protein sequence ID" value="PSN69795.1"/>
    <property type="molecule type" value="Genomic_DNA"/>
</dbReference>
<name>A0A2T2NWJ5_CORCC</name>
<evidence type="ECO:0000256" key="2">
    <source>
        <dbReference type="SAM" id="MobiDB-lite"/>
    </source>
</evidence>
<dbReference type="STRING" id="1448308.A0A2T2NWJ5"/>
<dbReference type="InterPro" id="IPR018860">
    <property type="entry name" value="APC_suCDC26"/>
</dbReference>
<dbReference type="GO" id="GO:0031145">
    <property type="term" value="P:anaphase-promoting complex-dependent catabolic process"/>
    <property type="evidence" value="ECO:0007669"/>
    <property type="project" value="InterPro"/>
</dbReference>
<evidence type="ECO:0000313" key="3">
    <source>
        <dbReference type="EMBL" id="PSN69795.1"/>
    </source>
</evidence>
<proteinExistence type="predicted"/>
<evidence type="ECO:0008006" key="5">
    <source>
        <dbReference type="Google" id="ProtNLM"/>
    </source>
</evidence>
<evidence type="ECO:0000256" key="1">
    <source>
        <dbReference type="ARBA" id="ARBA00022786"/>
    </source>
</evidence>
<feature type="compositionally biased region" description="Basic and acidic residues" evidence="2">
    <location>
        <begin position="43"/>
        <end position="64"/>
    </location>
</feature>